<proteinExistence type="predicted"/>
<gene>
    <name evidence="1" type="ORF">SISSUDRAFT_379159</name>
</gene>
<dbReference type="EMBL" id="KV428218">
    <property type="protein sequence ID" value="KZT33798.1"/>
    <property type="molecule type" value="Genomic_DNA"/>
</dbReference>
<reference evidence="1 2" key="1">
    <citation type="journal article" date="2016" name="Mol. Biol. Evol.">
        <title>Comparative Genomics of Early-Diverging Mushroom-Forming Fungi Provides Insights into the Origins of Lignocellulose Decay Capabilities.</title>
        <authorList>
            <person name="Nagy L.G."/>
            <person name="Riley R."/>
            <person name="Tritt A."/>
            <person name="Adam C."/>
            <person name="Daum C."/>
            <person name="Floudas D."/>
            <person name="Sun H."/>
            <person name="Yadav J.S."/>
            <person name="Pangilinan J."/>
            <person name="Larsson K.H."/>
            <person name="Matsuura K."/>
            <person name="Barry K."/>
            <person name="Labutti K."/>
            <person name="Kuo R."/>
            <person name="Ohm R.A."/>
            <person name="Bhattacharya S.S."/>
            <person name="Shirouzu T."/>
            <person name="Yoshinaga Y."/>
            <person name="Martin F.M."/>
            <person name="Grigoriev I.V."/>
            <person name="Hibbett D.S."/>
        </authorList>
    </citation>
    <scope>NUCLEOTIDE SEQUENCE [LARGE SCALE GENOMIC DNA]</scope>
    <source>
        <strain evidence="1 2">HHB10207 ss-3</strain>
    </source>
</reference>
<sequence length="219" mass="24177">MIISHSRAEVLRYLPEFFSSDHDWSNVDPDGASSALVIAAGYPPRFPPDLEHDLSPVIAHITSHPSSLHWRKASEASIAYLVQCDISTLSDHSGVYQFLCRCVDWEFRDEFGDLYPTSSLTRNAAQTLLDEYQALFVPLPASPQSTATYIADETHNSDNGHFASDLSPNVKPLNDRVSSPVQLDTHITLPVDFSVPTARHEVIDMSTPLEPLSSSRSVG</sequence>
<dbReference type="AlphaFoldDB" id="A0A165Z0C8"/>
<dbReference type="Proteomes" id="UP000076798">
    <property type="component" value="Unassembled WGS sequence"/>
</dbReference>
<accession>A0A165Z0C8</accession>
<evidence type="ECO:0000313" key="1">
    <source>
        <dbReference type="EMBL" id="KZT33798.1"/>
    </source>
</evidence>
<organism evidence="1 2">
    <name type="scientific">Sistotremastrum suecicum HHB10207 ss-3</name>
    <dbReference type="NCBI Taxonomy" id="1314776"/>
    <lineage>
        <taxon>Eukaryota</taxon>
        <taxon>Fungi</taxon>
        <taxon>Dikarya</taxon>
        <taxon>Basidiomycota</taxon>
        <taxon>Agaricomycotina</taxon>
        <taxon>Agaricomycetes</taxon>
        <taxon>Sistotremastrales</taxon>
        <taxon>Sistotremastraceae</taxon>
        <taxon>Sistotremastrum</taxon>
    </lineage>
</organism>
<name>A0A165Z0C8_9AGAM</name>
<keyword evidence="2" id="KW-1185">Reference proteome</keyword>
<evidence type="ECO:0000313" key="2">
    <source>
        <dbReference type="Proteomes" id="UP000076798"/>
    </source>
</evidence>
<protein>
    <submittedName>
        <fullName evidence="1">Uncharacterized protein</fullName>
    </submittedName>
</protein>